<proteinExistence type="predicted"/>
<protein>
    <submittedName>
        <fullName evidence="1">Uncharacterized protein</fullName>
    </submittedName>
</protein>
<evidence type="ECO:0000313" key="2">
    <source>
        <dbReference type="Proteomes" id="UP001206206"/>
    </source>
</evidence>
<keyword evidence="2" id="KW-1185">Reference proteome</keyword>
<evidence type="ECO:0000313" key="1">
    <source>
        <dbReference type="EMBL" id="MCQ4041411.1"/>
    </source>
</evidence>
<dbReference type="Proteomes" id="UP001206206">
    <property type="component" value="Unassembled WGS sequence"/>
</dbReference>
<accession>A0ABT1P7R0</accession>
<organism evidence="1 2">
    <name type="scientific">Streptantibioticus rubrisoli</name>
    <dbReference type="NCBI Taxonomy" id="1387313"/>
    <lineage>
        <taxon>Bacteria</taxon>
        <taxon>Bacillati</taxon>
        <taxon>Actinomycetota</taxon>
        <taxon>Actinomycetes</taxon>
        <taxon>Kitasatosporales</taxon>
        <taxon>Streptomycetaceae</taxon>
        <taxon>Streptantibioticus</taxon>
    </lineage>
</organism>
<dbReference type="EMBL" id="JANFNH010000003">
    <property type="protein sequence ID" value="MCQ4041411.1"/>
    <property type="molecule type" value="Genomic_DNA"/>
</dbReference>
<comment type="caution">
    <text evidence="1">The sequence shown here is derived from an EMBL/GenBank/DDBJ whole genome shotgun (WGS) entry which is preliminary data.</text>
</comment>
<name>A0ABT1P7R0_9ACTN</name>
<gene>
    <name evidence="1" type="ORF">NON19_05045</name>
</gene>
<reference evidence="1 2" key="1">
    <citation type="submission" date="2022-06" db="EMBL/GenBank/DDBJ databases">
        <title>Draft genome sequence of type strain Streptomyces rubrisoli DSM 42083.</title>
        <authorList>
            <person name="Duangmal K."/>
            <person name="Klaysubun C."/>
        </authorList>
    </citation>
    <scope>NUCLEOTIDE SEQUENCE [LARGE SCALE GENOMIC DNA]</scope>
    <source>
        <strain evidence="1 2">DSM 42083</strain>
    </source>
</reference>
<dbReference type="RefSeq" id="WP_255925398.1">
    <property type="nucleotide sequence ID" value="NZ_JANFNH010000003.1"/>
</dbReference>
<sequence>MVRRLADRAHAWFDRTPPPVLHPAIAIALDTYTGLYRLRLRAVAEDPAALLHRKPTVSRRARLRLSLPAPAQVALACALFPFPTRPATAPA</sequence>